<dbReference type="Gene3D" id="2.160.10.10">
    <property type="entry name" value="Hexapeptide repeat proteins"/>
    <property type="match status" value="1"/>
</dbReference>
<dbReference type="InterPro" id="IPR011004">
    <property type="entry name" value="Trimer_LpxA-like_sf"/>
</dbReference>
<dbReference type="Pfam" id="PF00132">
    <property type="entry name" value="Hexapep"/>
    <property type="match status" value="1"/>
</dbReference>
<dbReference type="InterPro" id="IPR001451">
    <property type="entry name" value="Hexapep"/>
</dbReference>
<dbReference type="SUPFAM" id="SSF51161">
    <property type="entry name" value="Trimeric LpxA-like enzymes"/>
    <property type="match status" value="1"/>
</dbReference>
<evidence type="ECO:0000256" key="2">
    <source>
        <dbReference type="ARBA" id="ARBA00022679"/>
    </source>
</evidence>
<dbReference type="GO" id="GO:0008374">
    <property type="term" value="F:O-acyltransferase activity"/>
    <property type="evidence" value="ECO:0007669"/>
    <property type="project" value="TreeGrafter"/>
</dbReference>
<evidence type="ECO:0000313" key="6">
    <source>
        <dbReference type="Proteomes" id="UP000613193"/>
    </source>
</evidence>
<dbReference type="InterPro" id="IPR051159">
    <property type="entry name" value="Hexapeptide_acetyltransf"/>
</dbReference>
<evidence type="ECO:0000313" key="5">
    <source>
        <dbReference type="EMBL" id="MBK0378793.1"/>
    </source>
</evidence>
<evidence type="ECO:0000256" key="3">
    <source>
        <dbReference type="ARBA" id="ARBA00022737"/>
    </source>
</evidence>
<protein>
    <submittedName>
        <fullName evidence="5">Acyltransferase</fullName>
    </submittedName>
</protein>
<evidence type="ECO:0000256" key="4">
    <source>
        <dbReference type="ARBA" id="ARBA00023315"/>
    </source>
</evidence>
<dbReference type="PANTHER" id="PTHR23416:SF23">
    <property type="entry name" value="ACETYLTRANSFERASE C18B11.09C-RELATED"/>
    <property type="match status" value="1"/>
</dbReference>
<dbReference type="EMBL" id="JAEHFW010000001">
    <property type="protein sequence ID" value="MBK0378793.1"/>
    <property type="molecule type" value="Genomic_DNA"/>
</dbReference>
<dbReference type="InterPro" id="IPR018357">
    <property type="entry name" value="Hexapep_transf_CS"/>
</dbReference>
<proteinExistence type="inferred from homology"/>
<name>A0A934PTM9_9SPHI</name>
<gene>
    <name evidence="5" type="ORF">I5M19_05715</name>
</gene>
<dbReference type="PROSITE" id="PS00101">
    <property type="entry name" value="HEXAPEP_TRANSFERASES"/>
    <property type="match status" value="1"/>
</dbReference>
<keyword evidence="2" id="KW-0808">Transferase</keyword>
<organism evidence="5 6">
    <name type="scientific">Mucilaginibacter segetis</name>
    <dbReference type="NCBI Taxonomy" id="2793071"/>
    <lineage>
        <taxon>Bacteria</taxon>
        <taxon>Pseudomonadati</taxon>
        <taxon>Bacteroidota</taxon>
        <taxon>Sphingobacteriia</taxon>
        <taxon>Sphingobacteriales</taxon>
        <taxon>Sphingobacteriaceae</taxon>
        <taxon>Mucilaginibacter</taxon>
    </lineage>
</organism>
<dbReference type="CDD" id="cd04647">
    <property type="entry name" value="LbH_MAT_like"/>
    <property type="match status" value="1"/>
</dbReference>
<dbReference type="AlphaFoldDB" id="A0A934PTM9"/>
<accession>A0A934PTM9</accession>
<evidence type="ECO:0000256" key="1">
    <source>
        <dbReference type="ARBA" id="ARBA00007274"/>
    </source>
</evidence>
<keyword evidence="4 5" id="KW-0012">Acyltransferase</keyword>
<keyword evidence="3" id="KW-0677">Repeat</keyword>
<comment type="caution">
    <text evidence="5">The sequence shown here is derived from an EMBL/GenBank/DDBJ whole genome shotgun (WGS) entry which is preliminary data.</text>
</comment>
<sequence>MSITNTIKSHPRLKKFVHWLIVQQGRSTPRLWVKWFVNPFIHKRGRGSIVRFYARMDLFPFKNFTLGERSIVEDFAAINNGVGDVLIGRNVGVGLSNIIIGPVTIGDYVMLAQNIVLSGLNHGYEDISTPPRIQKVNTKQITIHDNVWIGANSVVTAGVTIGKHAIIGAGSVVTKDIPAYSVAVGNPARVIKKYNFETQTWQKA</sequence>
<dbReference type="RefSeq" id="WP_200065178.1">
    <property type="nucleotide sequence ID" value="NZ_JAEHFW010000001.1"/>
</dbReference>
<comment type="similarity">
    <text evidence="1">Belongs to the transferase hexapeptide repeat family.</text>
</comment>
<reference evidence="5" key="1">
    <citation type="submission" date="2020-12" db="EMBL/GenBank/DDBJ databases">
        <title>Bacterial novel species Mucilaginibacter sp. SD-g isolated from soil.</title>
        <authorList>
            <person name="Jung H.-Y."/>
        </authorList>
    </citation>
    <scope>NUCLEOTIDE SEQUENCE</scope>
    <source>
        <strain evidence="5">SD-g</strain>
    </source>
</reference>
<dbReference type="Proteomes" id="UP000613193">
    <property type="component" value="Unassembled WGS sequence"/>
</dbReference>
<keyword evidence="6" id="KW-1185">Reference proteome</keyword>
<dbReference type="GO" id="GO:0005829">
    <property type="term" value="C:cytosol"/>
    <property type="evidence" value="ECO:0007669"/>
    <property type="project" value="TreeGrafter"/>
</dbReference>
<dbReference type="PANTHER" id="PTHR23416">
    <property type="entry name" value="SIALIC ACID SYNTHASE-RELATED"/>
    <property type="match status" value="1"/>
</dbReference>